<keyword evidence="1" id="KW-0472">Membrane</keyword>
<feature type="transmembrane region" description="Helical" evidence="1">
    <location>
        <begin position="153"/>
        <end position="170"/>
    </location>
</feature>
<organism evidence="2">
    <name type="scientific">Sphingomonas sp. NS2</name>
    <dbReference type="NCBI Taxonomy" id="908605"/>
    <lineage>
        <taxon>Bacteria</taxon>
        <taxon>Pseudomonadati</taxon>
        <taxon>Pseudomonadota</taxon>
        <taxon>Alphaproteobacteria</taxon>
        <taxon>Sphingomonadales</taxon>
        <taxon>Sphingomonadaceae</taxon>
        <taxon>Sphingomonas</taxon>
    </lineage>
</organism>
<keyword evidence="1" id="KW-1133">Transmembrane helix</keyword>
<keyword evidence="1" id="KW-0812">Transmembrane</keyword>
<feature type="transmembrane region" description="Helical" evidence="1">
    <location>
        <begin position="94"/>
        <end position="114"/>
    </location>
</feature>
<reference evidence="2" key="1">
    <citation type="submission" date="2014-06" db="EMBL/GenBank/DDBJ databases">
        <title>Molecular and ecological studies on carbamate pesticide degrading bacteria isolated from agricultural soils.</title>
        <authorList>
            <person name="Kim D.-U."/>
            <person name="Ka J.-O."/>
        </authorList>
    </citation>
    <scope>NUCLEOTIDE SEQUENCE</scope>
    <source>
        <strain evidence="2">NS2</strain>
        <plasmid evidence="2">201</plasmid>
    </source>
</reference>
<feature type="transmembrane region" description="Helical" evidence="1">
    <location>
        <begin position="220"/>
        <end position="236"/>
    </location>
</feature>
<dbReference type="AlphaFoldDB" id="A0A0D4ZZ65"/>
<feature type="transmembrane region" description="Helical" evidence="1">
    <location>
        <begin position="17"/>
        <end position="39"/>
    </location>
</feature>
<feature type="transmembrane region" description="Helical" evidence="1">
    <location>
        <begin position="305"/>
        <end position="322"/>
    </location>
</feature>
<feature type="transmembrane region" description="Helical" evidence="1">
    <location>
        <begin position="59"/>
        <end position="82"/>
    </location>
</feature>
<keyword evidence="2" id="KW-0614">Plasmid</keyword>
<feature type="transmembrane region" description="Helical" evidence="1">
    <location>
        <begin position="120"/>
        <end position="141"/>
    </location>
</feature>
<geneLocation type="plasmid" evidence="2">
    <name>201</name>
</geneLocation>
<dbReference type="EMBL" id="KM017070">
    <property type="protein sequence ID" value="AJW29221.1"/>
    <property type="molecule type" value="Genomic_DNA"/>
</dbReference>
<feature type="transmembrane region" description="Helical" evidence="1">
    <location>
        <begin position="182"/>
        <end position="199"/>
    </location>
</feature>
<name>A0A0D4ZZ65_9SPHN</name>
<feature type="transmembrane region" description="Helical" evidence="1">
    <location>
        <begin position="363"/>
        <end position="384"/>
    </location>
</feature>
<evidence type="ECO:0000313" key="2">
    <source>
        <dbReference type="EMBL" id="AJW29221.1"/>
    </source>
</evidence>
<feature type="transmembrane region" description="Helical" evidence="1">
    <location>
        <begin position="242"/>
        <end position="260"/>
    </location>
</feature>
<accession>A0A0D4ZZ65</accession>
<dbReference type="InterPro" id="IPR010266">
    <property type="entry name" value="NnrS"/>
</dbReference>
<protein>
    <submittedName>
        <fullName evidence="2">NnrS protein involved in response to NO</fullName>
    </submittedName>
</protein>
<feature type="transmembrane region" description="Helical" evidence="1">
    <location>
        <begin position="267"/>
        <end position="285"/>
    </location>
</feature>
<dbReference type="Pfam" id="PF05940">
    <property type="entry name" value="NnrS"/>
    <property type="match status" value="1"/>
</dbReference>
<gene>
    <name evidence="2" type="ORF">plasmid201_033</name>
</gene>
<proteinExistence type="predicted"/>
<feature type="transmembrane region" description="Helical" evidence="1">
    <location>
        <begin position="334"/>
        <end position="357"/>
    </location>
</feature>
<evidence type="ECO:0000256" key="1">
    <source>
        <dbReference type="SAM" id="Phobius"/>
    </source>
</evidence>
<sequence length="399" mass="43725">MPSSLSLSNLGRAPHRLMFFVGGLNLLLAMAWWATWLSAVRWGCFAMPQPAFYAGRVHAFLMQYQVLPSFFFGFLLTVFPRWIGEPDLDRRKAWPVGAGLLIGQLLTLAGALGWHAGMVAGALATLAGWCIGLVPLARLAVRDAGKTWHAQGCLGAMCLGAIGLVFWIAYLTTANEALADAAVRIGTFGLLVPVFFTVAHRMIPFFAASAIEGYEPWRPSWALMAGWVLFALQLALPLRWLWISDLPLFLLTLLLFVRWWPGRHMPPLLLVLFIGLAWLPIAFALSTAQNSVFAISGQLTLGKAPAHALFVGFFGSILIAMVTRVTQGHSARPLILPPIAAYAFAAVQIVCIIRIGAELAQDWLAWQSIAAAGWLIAFVPWVVWGSRIYWTPRLDGRPG</sequence>